<dbReference type="RefSeq" id="WP_086247565.1">
    <property type="nucleotide sequence ID" value="NZ_CP018791.1"/>
</dbReference>
<gene>
    <name evidence="5" type="ORF">CVIC8964_0143</name>
</gene>
<evidence type="ECO:0000259" key="4">
    <source>
        <dbReference type="PROSITE" id="PS50893"/>
    </source>
</evidence>
<dbReference type="InterPro" id="IPR003593">
    <property type="entry name" value="AAA+_ATPase"/>
</dbReference>
<dbReference type="PANTHER" id="PTHR42781">
    <property type="entry name" value="SPERMIDINE/PUTRESCINE IMPORT ATP-BINDING PROTEIN POTA"/>
    <property type="match status" value="1"/>
</dbReference>
<evidence type="ECO:0000256" key="3">
    <source>
        <dbReference type="ARBA" id="ARBA00022840"/>
    </source>
</evidence>
<dbReference type="Proteomes" id="UP000194265">
    <property type="component" value="Chromosome"/>
</dbReference>
<evidence type="ECO:0000256" key="2">
    <source>
        <dbReference type="ARBA" id="ARBA00022741"/>
    </source>
</evidence>
<evidence type="ECO:0000313" key="5">
    <source>
        <dbReference type="EMBL" id="ARR01586.1"/>
    </source>
</evidence>
<dbReference type="GO" id="GO:0016887">
    <property type="term" value="F:ATP hydrolysis activity"/>
    <property type="evidence" value="ECO:0007669"/>
    <property type="project" value="InterPro"/>
</dbReference>
<dbReference type="InterPro" id="IPR003439">
    <property type="entry name" value="ABC_transporter-like_ATP-bd"/>
</dbReference>
<organism evidence="5 6">
    <name type="scientific">Campylobacter vicugnae</name>
    <dbReference type="NCBI Taxonomy" id="1660076"/>
    <lineage>
        <taxon>Bacteria</taxon>
        <taxon>Pseudomonadati</taxon>
        <taxon>Campylobacterota</taxon>
        <taxon>Epsilonproteobacteria</taxon>
        <taxon>Campylobacterales</taxon>
        <taxon>Campylobacteraceae</taxon>
        <taxon>Campylobacter</taxon>
    </lineage>
</organism>
<keyword evidence="1" id="KW-0813">Transport</keyword>
<dbReference type="PROSITE" id="PS50893">
    <property type="entry name" value="ABC_TRANSPORTER_2"/>
    <property type="match status" value="1"/>
</dbReference>
<reference evidence="5 6" key="1">
    <citation type="journal article" date="2017" name="Genome Biol. Evol.">
        <title>Comparative Genomic Analysis Identifies a Campylobacter Clade Deficient in Selenium Metabolism.</title>
        <authorList>
            <person name="Miller W.G."/>
            <person name="Yee E."/>
            <person name="Lopes B.S."/>
            <person name="Chapman M.H."/>
            <person name="Huynh S."/>
            <person name="Bono J.L."/>
            <person name="Parker C.T."/>
            <person name="Strachan N.J.C."/>
            <person name="Forbes K.J."/>
        </authorList>
    </citation>
    <scope>NUCLEOTIDE SEQUENCE [LARGE SCALE GENOMIC DNA]</scope>
    <source>
        <strain evidence="5 6">RM8964</strain>
    </source>
</reference>
<dbReference type="OrthoDB" id="9814623at2"/>
<dbReference type="SMART" id="SM00382">
    <property type="entry name" value="AAA"/>
    <property type="match status" value="1"/>
</dbReference>
<dbReference type="EMBL" id="CP018791">
    <property type="protein sequence ID" value="ARR01586.1"/>
    <property type="molecule type" value="Genomic_DNA"/>
</dbReference>
<protein>
    <submittedName>
        <fullName evidence="5">Nitrate/sulfonate/bicarbonate ABC transporter, ATP-binding protein</fullName>
    </submittedName>
</protein>
<dbReference type="InterPro" id="IPR017871">
    <property type="entry name" value="ABC_transporter-like_CS"/>
</dbReference>
<dbReference type="GO" id="GO:0005524">
    <property type="term" value="F:ATP binding"/>
    <property type="evidence" value="ECO:0007669"/>
    <property type="project" value="UniProtKB-KW"/>
</dbReference>
<name>A0A1X9SZI9_9BACT</name>
<proteinExistence type="predicted"/>
<dbReference type="InterPro" id="IPR050093">
    <property type="entry name" value="ABC_SmlMolc_Importer"/>
</dbReference>
<feature type="domain" description="ABC transporter" evidence="4">
    <location>
        <begin position="4"/>
        <end position="218"/>
    </location>
</feature>
<keyword evidence="2" id="KW-0547">Nucleotide-binding</keyword>
<accession>A0A1X9SZI9</accession>
<dbReference type="InterPro" id="IPR027417">
    <property type="entry name" value="P-loop_NTPase"/>
</dbReference>
<evidence type="ECO:0000256" key="1">
    <source>
        <dbReference type="ARBA" id="ARBA00022448"/>
    </source>
</evidence>
<dbReference type="PROSITE" id="PS00211">
    <property type="entry name" value="ABC_TRANSPORTER_1"/>
    <property type="match status" value="1"/>
</dbReference>
<dbReference type="SUPFAM" id="SSF52540">
    <property type="entry name" value="P-loop containing nucleoside triphosphate hydrolases"/>
    <property type="match status" value="1"/>
</dbReference>
<sequence length="229" mass="25871">MGVLSVENLSYHIAQKEIIKNFSLNVKKGEIVTLFGPSGCGKSTFLRVISGLLKPNDGKIKICKKIAYMFQEHRLFESLNAYENIAIVMQKPDPNQIYSMLEELGISKQEASRYPKELSGGMRARVAFIRAIVVGADLMLLDEPFSGLDFAMREILINKLKSIAKNSGISVILVTHDAYEACKISNRIIFLSRYGMNIEKSLQITQENLDENMIKSLFDSEFKGRIYFD</sequence>
<dbReference type="AlphaFoldDB" id="A0A1X9SZI9"/>
<dbReference type="STRING" id="1660074.CVIC8964_0143"/>
<dbReference type="Gene3D" id="3.40.50.300">
    <property type="entry name" value="P-loop containing nucleotide triphosphate hydrolases"/>
    <property type="match status" value="1"/>
</dbReference>
<dbReference type="Pfam" id="PF00005">
    <property type="entry name" value="ABC_tran"/>
    <property type="match status" value="1"/>
</dbReference>
<evidence type="ECO:0000313" key="6">
    <source>
        <dbReference type="Proteomes" id="UP000194265"/>
    </source>
</evidence>
<keyword evidence="3 5" id="KW-0067">ATP-binding</keyword>
<dbReference type="PANTHER" id="PTHR42781:SF4">
    <property type="entry name" value="SPERMIDINE_PUTRESCINE IMPORT ATP-BINDING PROTEIN POTA"/>
    <property type="match status" value="1"/>
</dbReference>